<keyword evidence="2" id="KW-0813">Transport</keyword>
<feature type="transmembrane region" description="Helical" evidence="7">
    <location>
        <begin position="180"/>
        <end position="199"/>
    </location>
</feature>
<keyword evidence="5 7" id="KW-1133">Transmembrane helix</keyword>
<feature type="transmembrane region" description="Helical" evidence="7">
    <location>
        <begin position="403"/>
        <end position="434"/>
    </location>
</feature>
<organism evidence="9 10">
    <name type="scientific">Microvirga tunisiensis</name>
    <dbReference type="NCBI Taxonomy" id="2108360"/>
    <lineage>
        <taxon>Bacteria</taxon>
        <taxon>Pseudomonadati</taxon>
        <taxon>Pseudomonadota</taxon>
        <taxon>Alphaproteobacteria</taxon>
        <taxon>Hyphomicrobiales</taxon>
        <taxon>Methylobacteriaceae</taxon>
        <taxon>Microvirga</taxon>
    </lineage>
</organism>
<keyword evidence="10" id="KW-1185">Reference proteome</keyword>
<dbReference type="SUPFAM" id="SSF116726">
    <property type="entry name" value="TrkA C-terminal domain-like"/>
    <property type="match status" value="2"/>
</dbReference>
<comment type="subcellular location">
    <subcellularLocation>
        <location evidence="1">Membrane</location>
        <topology evidence="1">Multi-pass membrane protein</topology>
    </subcellularLocation>
</comment>
<dbReference type="Pfam" id="PF03600">
    <property type="entry name" value="CitMHS"/>
    <property type="match status" value="1"/>
</dbReference>
<feature type="transmembrane region" description="Helical" evidence="7">
    <location>
        <begin position="569"/>
        <end position="589"/>
    </location>
</feature>
<evidence type="ECO:0000256" key="1">
    <source>
        <dbReference type="ARBA" id="ARBA00004141"/>
    </source>
</evidence>
<evidence type="ECO:0000256" key="3">
    <source>
        <dbReference type="ARBA" id="ARBA00022692"/>
    </source>
</evidence>
<dbReference type="InterPro" id="IPR004680">
    <property type="entry name" value="Cit_transptr-like_dom"/>
</dbReference>
<evidence type="ECO:0000259" key="8">
    <source>
        <dbReference type="PROSITE" id="PS51202"/>
    </source>
</evidence>
<reference evidence="9 10" key="1">
    <citation type="journal article" date="2019" name="Syst. Appl. Microbiol.">
        <title>Microvirga tunisiensis sp. nov., a root nodule symbiotic bacterium isolated from Lupinus micranthus and L. luteus grown in Northern Tunisia.</title>
        <authorList>
            <person name="Msaddak A."/>
            <person name="Rejili M."/>
            <person name="Duran D."/>
            <person name="Mars M."/>
            <person name="Palacios J.M."/>
            <person name="Ruiz-Argueso T."/>
            <person name="Rey L."/>
            <person name="Imperial J."/>
        </authorList>
    </citation>
    <scope>NUCLEOTIDE SEQUENCE [LARGE SCALE GENOMIC DNA]</scope>
    <source>
        <strain evidence="9 10">Lmie10</strain>
    </source>
</reference>
<accession>A0A5N7MCX2</accession>
<evidence type="ECO:0000256" key="5">
    <source>
        <dbReference type="ARBA" id="ARBA00022989"/>
    </source>
</evidence>
<evidence type="ECO:0000256" key="2">
    <source>
        <dbReference type="ARBA" id="ARBA00022448"/>
    </source>
</evidence>
<sequence>MTHQQMLAFAVIAGMMALFVWGRFRYDLVAVLSLLVAVLIGIVPADKAFEGFSDDIVIIVASALLVSAAMAKSGILEAGLNRVGPYLRTTQIQVVVLVTVVTVLSAFVKNIGALAMMIPVAFQIARRTNTPPSSFLMPMAFGSLLGGIVTLVGTSPNIIVSRVRQELLGEPFGMFDFTPVGLGIALAGVAFLAFGYRLLPQGRKGSASLYDALDIKDYVTEARVTPESEVIGQTVADLHKLANGEVKVAAIIRNETRSSSPLPDARIRENDVLMLEGESDALESAVVRAGLKLSREHRQPEMEEATDEIGVIEAIVGPNSRLTGLSAEQIGLYERFGVNLIAVSRSGVRFKERLRTITLRSGDVIVLQGNLKRLPDTLRDLGCLPLAEREIRLGSARRSFMPAAILVGAMVLVAFNILPVAIAFFGAGVLLVLFGSLTLREAYETIEWPIIVMLGALIPVSESIRTTGGTDLIAGWLSMAANMLPPTGALVLIMVAAMAVTPFLNNAATVLVMAPIAASFATQLGFKPDAFLMAVAIGAACDFLTPIGHQCNTLVMGPGGYRFGDYWRLGLPLSILVVVIGVPLIMLVWPLQ</sequence>
<evidence type="ECO:0000313" key="9">
    <source>
        <dbReference type="EMBL" id="MPR24695.1"/>
    </source>
</evidence>
<feature type="domain" description="RCK C-terminal" evidence="8">
    <location>
        <begin position="299"/>
        <end position="384"/>
    </location>
</feature>
<proteinExistence type="predicted"/>
<dbReference type="InterPro" id="IPR036721">
    <property type="entry name" value="RCK_C_sf"/>
</dbReference>
<dbReference type="GO" id="GO:0006813">
    <property type="term" value="P:potassium ion transport"/>
    <property type="evidence" value="ECO:0007669"/>
    <property type="project" value="InterPro"/>
</dbReference>
<dbReference type="OrthoDB" id="9809303at2"/>
<comment type="caution">
    <text evidence="9">The sequence shown here is derived from an EMBL/GenBank/DDBJ whole genome shotgun (WGS) entry which is preliminary data.</text>
</comment>
<dbReference type="Proteomes" id="UP000403266">
    <property type="component" value="Unassembled WGS sequence"/>
</dbReference>
<dbReference type="RefSeq" id="WP_152710089.1">
    <property type="nucleotide sequence ID" value="NZ_VOSJ01000011.1"/>
</dbReference>
<keyword evidence="3 7" id="KW-0812">Transmembrane</keyword>
<dbReference type="Gene3D" id="3.30.70.1450">
    <property type="entry name" value="Regulator of K+ conductance, C-terminal domain"/>
    <property type="match status" value="2"/>
</dbReference>
<gene>
    <name evidence="9" type="ORF">FS320_05490</name>
</gene>
<keyword evidence="4" id="KW-0677">Repeat</keyword>
<evidence type="ECO:0000256" key="4">
    <source>
        <dbReference type="ARBA" id="ARBA00022737"/>
    </source>
</evidence>
<dbReference type="AlphaFoldDB" id="A0A5N7MCX2"/>
<dbReference type="PROSITE" id="PS51202">
    <property type="entry name" value="RCK_C"/>
    <property type="match status" value="2"/>
</dbReference>
<evidence type="ECO:0000256" key="6">
    <source>
        <dbReference type="ARBA" id="ARBA00023136"/>
    </source>
</evidence>
<feature type="transmembrane region" description="Helical" evidence="7">
    <location>
        <begin position="30"/>
        <end position="49"/>
    </location>
</feature>
<feature type="transmembrane region" description="Helical" evidence="7">
    <location>
        <begin position="476"/>
        <end position="497"/>
    </location>
</feature>
<dbReference type="PANTHER" id="PTHR43652:SF2">
    <property type="entry name" value="BASIC AMINO ACID ANTIPORTER YFCC-RELATED"/>
    <property type="match status" value="1"/>
</dbReference>
<dbReference type="PANTHER" id="PTHR43652">
    <property type="entry name" value="BASIC AMINO ACID ANTIPORTER YFCC-RELATED"/>
    <property type="match status" value="1"/>
</dbReference>
<feature type="transmembrane region" description="Helical" evidence="7">
    <location>
        <begin position="134"/>
        <end position="160"/>
    </location>
</feature>
<name>A0A5N7MCX2_9HYPH</name>
<evidence type="ECO:0000256" key="7">
    <source>
        <dbReference type="SAM" id="Phobius"/>
    </source>
</evidence>
<protein>
    <submittedName>
        <fullName evidence="9">SLC13 family permease</fullName>
    </submittedName>
</protein>
<keyword evidence="6 7" id="KW-0472">Membrane</keyword>
<feature type="domain" description="RCK C-terminal" evidence="8">
    <location>
        <begin position="207"/>
        <end position="291"/>
    </location>
</feature>
<dbReference type="Pfam" id="PF02080">
    <property type="entry name" value="TrkA_C"/>
    <property type="match status" value="2"/>
</dbReference>
<feature type="transmembrane region" description="Helical" evidence="7">
    <location>
        <begin position="95"/>
        <end position="122"/>
    </location>
</feature>
<dbReference type="GO" id="GO:0005886">
    <property type="term" value="C:plasma membrane"/>
    <property type="evidence" value="ECO:0007669"/>
    <property type="project" value="TreeGrafter"/>
</dbReference>
<dbReference type="InterPro" id="IPR051679">
    <property type="entry name" value="DASS-Related_Transporters"/>
</dbReference>
<feature type="transmembrane region" description="Helical" evidence="7">
    <location>
        <begin position="503"/>
        <end position="521"/>
    </location>
</feature>
<dbReference type="GO" id="GO:0008324">
    <property type="term" value="F:monoatomic cation transmembrane transporter activity"/>
    <property type="evidence" value="ECO:0007669"/>
    <property type="project" value="InterPro"/>
</dbReference>
<dbReference type="EMBL" id="VOSK01000010">
    <property type="protein sequence ID" value="MPR24695.1"/>
    <property type="molecule type" value="Genomic_DNA"/>
</dbReference>
<feature type="transmembrane region" description="Helical" evidence="7">
    <location>
        <begin position="56"/>
        <end position="75"/>
    </location>
</feature>
<evidence type="ECO:0000313" key="10">
    <source>
        <dbReference type="Proteomes" id="UP000403266"/>
    </source>
</evidence>
<feature type="transmembrane region" description="Helical" evidence="7">
    <location>
        <begin position="7"/>
        <end position="24"/>
    </location>
</feature>
<dbReference type="InterPro" id="IPR006037">
    <property type="entry name" value="RCK_C"/>
</dbReference>